<name>W4LLH5_9BACT</name>
<keyword evidence="2" id="KW-1185">Reference proteome</keyword>
<dbReference type="PANTHER" id="PTHR37984">
    <property type="entry name" value="PROTEIN CBG26694"/>
    <property type="match status" value="1"/>
</dbReference>
<gene>
    <name evidence="1" type="ORF">ETSY2_42265</name>
</gene>
<dbReference type="HOGENOM" id="CLU_1400246_0_0_7"/>
<dbReference type="Pfam" id="PF13650">
    <property type="entry name" value="Asp_protease_2"/>
    <property type="match status" value="1"/>
</dbReference>
<dbReference type="AlphaFoldDB" id="W4LLH5"/>
<dbReference type="PANTHER" id="PTHR37984:SF13">
    <property type="entry name" value="RIBONUCLEASE H"/>
    <property type="match status" value="1"/>
</dbReference>
<proteinExistence type="predicted"/>
<comment type="caution">
    <text evidence="1">The sequence shown here is derived from an EMBL/GenBank/DDBJ whole genome shotgun (WGS) entry which is preliminary data.</text>
</comment>
<dbReference type="Proteomes" id="UP000019140">
    <property type="component" value="Unassembled WGS sequence"/>
</dbReference>
<dbReference type="Gene3D" id="2.40.70.10">
    <property type="entry name" value="Acid Proteases"/>
    <property type="match status" value="1"/>
</dbReference>
<organism evidence="1 2">
    <name type="scientific">Candidatus Entotheonella gemina</name>
    <dbReference type="NCBI Taxonomy" id="1429439"/>
    <lineage>
        <taxon>Bacteria</taxon>
        <taxon>Pseudomonadati</taxon>
        <taxon>Nitrospinota/Tectimicrobiota group</taxon>
        <taxon>Candidatus Tectimicrobiota</taxon>
        <taxon>Candidatus Entotheonellia</taxon>
        <taxon>Candidatus Entotheonellales</taxon>
        <taxon>Candidatus Entotheonellaceae</taxon>
        <taxon>Candidatus Entotheonella</taxon>
    </lineage>
</organism>
<sequence>MGAADPPPTPQPDPSEPIPVDYNVFAVGTDKKVPPYLATVTVNNAKLQMEIDTGSALTPMSQATYSSLWPEELSPPVLSTTVRLRTYSGEELKVLGRAVVEVRYGGQVMEGMGLVVVGGGGPSLLGRDWLGRLRLDWREVRSLRDASDSLDRLLARHSELFKDELGTIKGVTAKLTSVLMPNHGFTVPGPFPTL</sequence>
<dbReference type="SUPFAM" id="SSF50630">
    <property type="entry name" value="Acid proteases"/>
    <property type="match status" value="1"/>
</dbReference>
<evidence type="ECO:0000313" key="1">
    <source>
        <dbReference type="EMBL" id="ETW98759.1"/>
    </source>
</evidence>
<accession>W4LLH5</accession>
<evidence type="ECO:0000313" key="2">
    <source>
        <dbReference type="Proteomes" id="UP000019140"/>
    </source>
</evidence>
<reference evidence="1 2" key="1">
    <citation type="journal article" date="2014" name="Nature">
        <title>An environmental bacterial taxon with a large and distinct metabolic repertoire.</title>
        <authorList>
            <person name="Wilson M.C."/>
            <person name="Mori T."/>
            <person name="Ruckert C."/>
            <person name="Uria A.R."/>
            <person name="Helf M.J."/>
            <person name="Takada K."/>
            <person name="Gernert C."/>
            <person name="Steffens U.A."/>
            <person name="Heycke N."/>
            <person name="Schmitt S."/>
            <person name="Rinke C."/>
            <person name="Helfrich E.J."/>
            <person name="Brachmann A.O."/>
            <person name="Gurgui C."/>
            <person name="Wakimoto T."/>
            <person name="Kracht M."/>
            <person name="Crusemann M."/>
            <person name="Hentschel U."/>
            <person name="Abe I."/>
            <person name="Matsunaga S."/>
            <person name="Kalinowski J."/>
            <person name="Takeyama H."/>
            <person name="Piel J."/>
        </authorList>
    </citation>
    <scope>NUCLEOTIDE SEQUENCE [LARGE SCALE GENOMIC DNA]</scope>
    <source>
        <strain evidence="2">TSY2</strain>
    </source>
</reference>
<dbReference type="InterPro" id="IPR021109">
    <property type="entry name" value="Peptidase_aspartic_dom_sf"/>
</dbReference>
<dbReference type="InterPro" id="IPR050951">
    <property type="entry name" value="Retrovirus_Pol_polyprotein"/>
</dbReference>
<protein>
    <recommendedName>
        <fullName evidence="3">Peptidase A2 domain-containing protein</fullName>
    </recommendedName>
</protein>
<dbReference type="EMBL" id="AZHX01001914">
    <property type="protein sequence ID" value="ETW98759.1"/>
    <property type="molecule type" value="Genomic_DNA"/>
</dbReference>
<evidence type="ECO:0008006" key="3">
    <source>
        <dbReference type="Google" id="ProtNLM"/>
    </source>
</evidence>